<keyword evidence="3 13" id="KW-0444">Lipid biosynthesis</keyword>
<evidence type="ECO:0000313" key="16">
    <source>
        <dbReference type="EMBL" id="SDC40845.1"/>
    </source>
</evidence>
<evidence type="ECO:0000256" key="9">
    <source>
        <dbReference type="ARBA" id="ARBA00023136"/>
    </source>
</evidence>
<dbReference type="PANTHER" id="PTHR21248">
    <property type="entry name" value="CARDIOLIPIN SYNTHASE"/>
    <property type="match status" value="1"/>
</dbReference>
<dbReference type="InterPro" id="IPR001736">
    <property type="entry name" value="PLipase_D/transphosphatidylase"/>
</dbReference>
<dbReference type="OrthoDB" id="9762009at2"/>
<dbReference type="Proteomes" id="UP000242662">
    <property type="component" value="Unassembled WGS sequence"/>
</dbReference>
<dbReference type="PROSITE" id="PS50035">
    <property type="entry name" value="PLD"/>
    <property type="match status" value="2"/>
</dbReference>
<dbReference type="CDD" id="cd09110">
    <property type="entry name" value="PLDc_CLS_1"/>
    <property type="match status" value="1"/>
</dbReference>
<dbReference type="CDD" id="cd09112">
    <property type="entry name" value="PLDc_CLS_2"/>
    <property type="match status" value="1"/>
</dbReference>
<feature type="domain" description="PLD phosphodiesterase" evidence="15">
    <location>
        <begin position="399"/>
        <end position="426"/>
    </location>
</feature>
<keyword evidence="8 13" id="KW-0443">Lipid metabolism</keyword>
<accession>A0A1G6LDJ2</accession>
<organism evidence="16 17">
    <name type="scientific">Shouchella lonarensis</name>
    <dbReference type="NCBI Taxonomy" id="1464122"/>
    <lineage>
        <taxon>Bacteria</taxon>
        <taxon>Bacillati</taxon>
        <taxon>Bacillota</taxon>
        <taxon>Bacilli</taxon>
        <taxon>Bacillales</taxon>
        <taxon>Bacillaceae</taxon>
        <taxon>Shouchella</taxon>
    </lineage>
</organism>
<feature type="active site" evidence="13">
    <location>
        <position position="226"/>
    </location>
</feature>
<feature type="domain" description="PLD phosphodiesterase" evidence="15">
    <location>
        <begin position="221"/>
        <end position="248"/>
    </location>
</feature>
<dbReference type="FunFam" id="3.30.870.10:FF:000014">
    <property type="entry name" value="Cardiolipin synthase"/>
    <property type="match status" value="1"/>
</dbReference>
<dbReference type="HAMAP" id="MF_01916">
    <property type="entry name" value="Cardiolipin_synth_Cls"/>
    <property type="match status" value="1"/>
</dbReference>
<keyword evidence="17" id="KW-1185">Reference proteome</keyword>
<dbReference type="FunFam" id="3.30.870.10:FF:000021">
    <property type="entry name" value="Cardiolipin synthase"/>
    <property type="match status" value="1"/>
</dbReference>
<evidence type="ECO:0000256" key="14">
    <source>
        <dbReference type="NCBIfam" id="TIGR04265"/>
    </source>
</evidence>
<dbReference type="EC" id="2.7.8.-" evidence="13 14"/>
<dbReference type="RefSeq" id="WP_090776087.1">
    <property type="nucleotide sequence ID" value="NZ_FMYM01000008.1"/>
</dbReference>
<keyword evidence="7 13" id="KW-1133">Transmembrane helix</keyword>
<evidence type="ECO:0000256" key="13">
    <source>
        <dbReference type="HAMAP-Rule" id="MF_01916"/>
    </source>
</evidence>
<proteinExistence type="inferred from homology"/>
<dbReference type="InterPro" id="IPR030874">
    <property type="entry name" value="Cardiolipin_synth_Firmi"/>
</dbReference>
<name>A0A1G6LDJ2_9BACI</name>
<keyword evidence="2 13" id="KW-1003">Cell membrane</keyword>
<dbReference type="SUPFAM" id="SSF56024">
    <property type="entry name" value="Phospholipase D/nuclease"/>
    <property type="match status" value="2"/>
</dbReference>
<dbReference type="SMART" id="SM00155">
    <property type="entry name" value="PLDc"/>
    <property type="match status" value="2"/>
</dbReference>
<evidence type="ECO:0000256" key="8">
    <source>
        <dbReference type="ARBA" id="ARBA00023098"/>
    </source>
</evidence>
<evidence type="ECO:0000256" key="11">
    <source>
        <dbReference type="ARBA" id="ARBA00023264"/>
    </source>
</evidence>
<evidence type="ECO:0000256" key="6">
    <source>
        <dbReference type="ARBA" id="ARBA00022737"/>
    </source>
</evidence>
<evidence type="ECO:0000256" key="12">
    <source>
        <dbReference type="ARBA" id="ARBA00057569"/>
    </source>
</evidence>
<evidence type="ECO:0000259" key="15">
    <source>
        <dbReference type="PROSITE" id="PS50035"/>
    </source>
</evidence>
<feature type="transmembrane region" description="Helical" evidence="13">
    <location>
        <begin position="7"/>
        <end position="29"/>
    </location>
</feature>
<dbReference type="EMBL" id="FMYM01000008">
    <property type="protein sequence ID" value="SDC40845.1"/>
    <property type="molecule type" value="Genomic_DNA"/>
</dbReference>
<feature type="active site" evidence="13">
    <location>
        <position position="406"/>
    </location>
</feature>
<dbReference type="STRING" id="1464122.SAMN05421737_10879"/>
<dbReference type="PANTHER" id="PTHR21248:SF22">
    <property type="entry name" value="PHOSPHOLIPASE D"/>
    <property type="match status" value="1"/>
</dbReference>
<dbReference type="Pfam" id="PF13396">
    <property type="entry name" value="PLDc_N"/>
    <property type="match status" value="1"/>
</dbReference>
<keyword evidence="9 13" id="KW-0472">Membrane</keyword>
<keyword evidence="11 13" id="KW-1208">Phospholipid metabolism</keyword>
<dbReference type="GO" id="GO:0032049">
    <property type="term" value="P:cardiolipin biosynthetic process"/>
    <property type="evidence" value="ECO:0007669"/>
    <property type="project" value="UniProtKB-UniRule"/>
</dbReference>
<comment type="catalytic activity">
    <reaction evidence="13">
        <text>2 a 1,2-diacyl-sn-glycero-3-phospho-(1'-sn-glycerol) = a cardiolipin + glycerol</text>
        <dbReference type="Rhea" id="RHEA:31451"/>
        <dbReference type="ChEBI" id="CHEBI:17754"/>
        <dbReference type="ChEBI" id="CHEBI:62237"/>
        <dbReference type="ChEBI" id="CHEBI:64716"/>
    </reaction>
</comment>
<dbReference type="InterPro" id="IPR025202">
    <property type="entry name" value="PLD-like_dom"/>
</dbReference>
<evidence type="ECO:0000256" key="7">
    <source>
        <dbReference type="ARBA" id="ARBA00022989"/>
    </source>
</evidence>
<dbReference type="AlphaFoldDB" id="A0A1G6LDJ2"/>
<evidence type="ECO:0000256" key="2">
    <source>
        <dbReference type="ARBA" id="ARBA00022475"/>
    </source>
</evidence>
<evidence type="ECO:0000256" key="3">
    <source>
        <dbReference type="ARBA" id="ARBA00022516"/>
    </source>
</evidence>
<comment type="similarity">
    <text evidence="13">Belongs to the phospholipase D family. Cardiolipin synthase subfamily.</text>
</comment>
<dbReference type="Gene3D" id="3.30.870.10">
    <property type="entry name" value="Endonuclease Chain A"/>
    <property type="match status" value="2"/>
</dbReference>
<keyword evidence="4 13" id="KW-0808">Transferase</keyword>
<feature type="active site" evidence="13">
    <location>
        <position position="233"/>
    </location>
</feature>
<keyword evidence="5 13" id="KW-0812">Transmembrane</keyword>
<comment type="function">
    <text evidence="12 13">Catalyzes the reversible phosphatidyl group transfer from one phosphatidylglycerol molecule to another to form cardiolipin (CL) (diphosphatidylglycerol) and glycerol.</text>
</comment>
<dbReference type="GO" id="GO:0008808">
    <property type="term" value="F:cardiolipin synthase activity"/>
    <property type="evidence" value="ECO:0007669"/>
    <property type="project" value="UniProtKB-UniRule"/>
</dbReference>
<dbReference type="InterPro" id="IPR027379">
    <property type="entry name" value="CLS_N"/>
</dbReference>
<evidence type="ECO:0000256" key="1">
    <source>
        <dbReference type="ARBA" id="ARBA00004651"/>
    </source>
</evidence>
<evidence type="ECO:0000256" key="10">
    <source>
        <dbReference type="ARBA" id="ARBA00023209"/>
    </source>
</evidence>
<evidence type="ECO:0000256" key="4">
    <source>
        <dbReference type="ARBA" id="ARBA00022679"/>
    </source>
</evidence>
<dbReference type="NCBIfam" id="TIGR04265">
    <property type="entry name" value="bac_cardiolipin"/>
    <property type="match status" value="1"/>
</dbReference>
<dbReference type="InterPro" id="IPR022924">
    <property type="entry name" value="Cardiolipin_synthase"/>
</dbReference>
<feature type="active site" evidence="13">
    <location>
        <position position="404"/>
    </location>
</feature>
<keyword evidence="10 13" id="KW-0594">Phospholipid biosynthesis</keyword>
<dbReference type="Pfam" id="PF13091">
    <property type="entry name" value="PLDc_2"/>
    <property type="match status" value="2"/>
</dbReference>
<gene>
    <name evidence="16" type="ORF">SAMN05421737_10879</name>
</gene>
<feature type="transmembrane region" description="Helical" evidence="13">
    <location>
        <begin position="35"/>
        <end position="58"/>
    </location>
</feature>
<reference evidence="17" key="1">
    <citation type="submission" date="2016-09" db="EMBL/GenBank/DDBJ databases">
        <authorList>
            <person name="Varghese N."/>
            <person name="Submissions S."/>
        </authorList>
    </citation>
    <scope>NUCLEOTIDE SEQUENCE [LARGE SCALE GENOMIC DNA]</scope>
    <source>
        <strain evidence="17">25nlg</strain>
    </source>
</reference>
<evidence type="ECO:0000313" key="17">
    <source>
        <dbReference type="Proteomes" id="UP000242662"/>
    </source>
</evidence>
<protein>
    <recommendedName>
        <fullName evidence="13 14">Cardiolipin synthase</fullName>
        <shortName evidence="13">CL synthase</shortName>
        <ecNumber evidence="13 14">2.7.8.-</ecNumber>
    </recommendedName>
</protein>
<keyword evidence="6" id="KW-0677">Repeat</keyword>
<dbReference type="GO" id="GO:0005886">
    <property type="term" value="C:plasma membrane"/>
    <property type="evidence" value="ECO:0007669"/>
    <property type="project" value="UniProtKB-SubCell"/>
</dbReference>
<evidence type="ECO:0000256" key="5">
    <source>
        <dbReference type="ARBA" id="ARBA00022692"/>
    </source>
</evidence>
<feature type="active site" evidence="13">
    <location>
        <position position="228"/>
    </location>
</feature>
<comment type="subcellular location">
    <subcellularLocation>
        <location evidence="1 13">Cell membrane</location>
        <topology evidence="1 13">Multi-pass membrane protein</topology>
    </subcellularLocation>
</comment>
<feature type="active site" evidence="13">
    <location>
        <position position="411"/>
    </location>
</feature>
<sequence length="486" mass="55974">MMIELSVLTYLSIALIITNILLASILIFIERKDAQSTWAWLLILFFIPFFGFIIYFLLGQTLSRRKLFKWSGIKKMGLEDMIQRQQDDVRSPHFHFGNETANQHRDLIYMHLMNNEAVLTENNTVDILNDGKMKFQQLLTDIRAAKTFIHIQYYIFRYDGIGKEVIDALTARAAAGVKVRLLYDELGSRSLRKKFLRPFLEAGGEVGVFFPSKFAIINFRLNFRNHRKLVNIDGKIGYIGGFNVGDEYLGKKKRFGYWRDTHLRIQGPAVQAIQTRFILDWNQAAKEYYISYHDRYFPPCKSSGNVPLQIVSSGPDSESEQIKNGYLKMIMSAKKSIFIQTPYFIPDQTLLDALRVAAQTGIDVEIMIPNKPDHMFVYWATTSHIGEMLKVGATVYIYEGGFIHNKVIIIDETLSTVGTANIDQRSFKLNFEVNAFIYDKATARRLSADFRADVETSSLLTLSDYEHRPKRTRFKESISRLLSPIL</sequence>